<dbReference type="InterPro" id="IPR020806">
    <property type="entry name" value="PKS_PP-bd"/>
</dbReference>
<dbReference type="GO" id="GO:0072330">
    <property type="term" value="P:monocarboxylic acid biosynthetic process"/>
    <property type="evidence" value="ECO:0007669"/>
    <property type="project" value="UniProtKB-ARBA"/>
</dbReference>
<dbReference type="SUPFAM" id="SSF47336">
    <property type="entry name" value="ACP-like"/>
    <property type="match status" value="2"/>
</dbReference>
<dbReference type="GO" id="GO:0044550">
    <property type="term" value="P:secondary metabolite biosynthetic process"/>
    <property type="evidence" value="ECO:0007669"/>
    <property type="project" value="UniProtKB-ARBA"/>
</dbReference>
<dbReference type="InterPro" id="IPR045851">
    <property type="entry name" value="AMP-bd_C_sf"/>
</dbReference>
<keyword evidence="4" id="KW-0597">Phosphoprotein</keyword>
<dbReference type="PANTHER" id="PTHR45527">
    <property type="entry name" value="NONRIBOSOMAL PEPTIDE SYNTHETASE"/>
    <property type="match status" value="1"/>
</dbReference>
<dbReference type="NCBIfam" id="TIGR01733">
    <property type="entry name" value="AA-adenyl-dom"/>
    <property type="match status" value="2"/>
</dbReference>
<dbReference type="InterPro" id="IPR000873">
    <property type="entry name" value="AMP-dep_synth/lig_dom"/>
</dbReference>
<dbReference type="SUPFAM" id="SSF52777">
    <property type="entry name" value="CoA-dependent acyltransferases"/>
    <property type="match status" value="6"/>
</dbReference>
<evidence type="ECO:0000256" key="3">
    <source>
        <dbReference type="ARBA" id="ARBA00022450"/>
    </source>
</evidence>
<dbReference type="FunFam" id="3.30.300.30:FF:000010">
    <property type="entry name" value="Enterobactin synthetase component F"/>
    <property type="match status" value="2"/>
</dbReference>
<dbReference type="Gene3D" id="3.30.559.10">
    <property type="entry name" value="Chloramphenicol acetyltransferase-like domain"/>
    <property type="match status" value="3"/>
</dbReference>
<dbReference type="FunFam" id="3.30.559.30:FF:000001">
    <property type="entry name" value="Non-ribosomal peptide synthetase"/>
    <property type="match status" value="2"/>
</dbReference>
<dbReference type="InterPro" id="IPR025110">
    <property type="entry name" value="AMP-bd_C"/>
</dbReference>
<dbReference type="Gene3D" id="3.30.559.30">
    <property type="entry name" value="Nonribosomal peptide synthetase, condensation domain"/>
    <property type="match status" value="3"/>
</dbReference>
<dbReference type="SUPFAM" id="SSF56801">
    <property type="entry name" value="Acetyl-CoA synthetase-like"/>
    <property type="match status" value="2"/>
</dbReference>
<evidence type="ECO:0000256" key="2">
    <source>
        <dbReference type="ARBA" id="ARBA00006432"/>
    </source>
</evidence>
<keyword evidence="5" id="KW-0045">Antibiotic biosynthesis</keyword>
<dbReference type="Pfam" id="PF00550">
    <property type="entry name" value="PP-binding"/>
    <property type="match status" value="2"/>
</dbReference>
<keyword evidence="3" id="KW-0596">Phosphopantetheine</keyword>
<dbReference type="FunFam" id="1.10.1200.10:FF:000005">
    <property type="entry name" value="Nonribosomal peptide synthetase 1"/>
    <property type="match status" value="1"/>
</dbReference>
<dbReference type="Gene3D" id="2.30.38.10">
    <property type="entry name" value="Luciferase, Domain 3"/>
    <property type="match status" value="2"/>
</dbReference>
<evidence type="ECO:0000259" key="7">
    <source>
        <dbReference type="PROSITE" id="PS50075"/>
    </source>
</evidence>
<accession>A0A1Y0ISF2</accession>
<dbReference type="FunFam" id="3.40.50.12780:FF:000012">
    <property type="entry name" value="Non-ribosomal peptide synthetase"/>
    <property type="match status" value="2"/>
</dbReference>
<dbReference type="SMART" id="SM00823">
    <property type="entry name" value="PKS_PP"/>
    <property type="match status" value="2"/>
</dbReference>
<dbReference type="FunFam" id="3.30.559.10:FF:000012">
    <property type="entry name" value="Non-ribosomal peptide synthetase"/>
    <property type="match status" value="3"/>
</dbReference>
<dbReference type="GO" id="GO:0005829">
    <property type="term" value="C:cytosol"/>
    <property type="evidence" value="ECO:0007669"/>
    <property type="project" value="TreeGrafter"/>
</dbReference>
<dbReference type="NCBIfam" id="NF003417">
    <property type="entry name" value="PRK04813.1"/>
    <property type="match status" value="2"/>
</dbReference>
<dbReference type="Pfam" id="PF00668">
    <property type="entry name" value="Condensation"/>
    <property type="match status" value="3"/>
</dbReference>
<reference evidence="9" key="1">
    <citation type="submission" date="2017-05" db="EMBL/GenBank/DDBJ databases">
        <authorList>
            <person name="Sung H."/>
        </authorList>
    </citation>
    <scope>NUCLEOTIDE SEQUENCE [LARGE SCALE GENOMIC DNA]</scope>
    <source>
        <strain evidence="9">AR23208</strain>
    </source>
</reference>
<comment type="similarity">
    <text evidence="2">Belongs to the ATP-dependent AMP-binding enzyme family.</text>
</comment>
<evidence type="ECO:0000313" key="8">
    <source>
        <dbReference type="EMBL" id="ARU62939.1"/>
    </source>
</evidence>
<comment type="cofactor">
    <cofactor evidence="1">
        <name>pantetheine 4'-phosphate</name>
        <dbReference type="ChEBI" id="CHEBI:47942"/>
    </cofactor>
</comment>
<dbReference type="InterPro" id="IPR023213">
    <property type="entry name" value="CAT-like_dom_sf"/>
</dbReference>
<dbReference type="GO" id="GO:0003824">
    <property type="term" value="F:catalytic activity"/>
    <property type="evidence" value="ECO:0007669"/>
    <property type="project" value="InterPro"/>
</dbReference>
<feature type="region of interest" description="Disordered" evidence="6">
    <location>
        <begin position="2013"/>
        <end position="2033"/>
    </location>
</feature>
<dbReference type="RefSeq" id="WP_087458289.1">
    <property type="nucleotide sequence ID" value="NZ_CP021434.1"/>
</dbReference>
<dbReference type="EMBL" id="CP021434">
    <property type="protein sequence ID" value="ARU62939.1"/>
    <property type="molecule type" value="Genomic_DNA"/>
</dbReference>
<evidence type="ECO:0000256" key="4">
    <source>
        <dbReference type="ARBA" id="ARBA00022553"/>
    </source>
</evidence>
<dbReference type="FunFam" id="3.40.50.980:FF:000001">
    <property type="entry name" value="Non-ribosomal peptide synthetase"/>
    <property type="match status" value="2"/>
</dbReference>
<dbReference type="InterPro" id="IPR036736">
    <property type="entry name" value="ACP-like_sf"/>
</dbReference>
<dbReference type="GO" id="GO:0031177">
    <property type="term" value="F:phosphopantetheine binding"/>
    <property type="evidence" value="ECO:0007669"/>
    <property type="project" value="InterPro"/>
</dbReference>
<dbReference type="Pfam" id="PF00501">
    <property type="entry name" value="AMP-binding"/>
    <property type="match status" value="2"/>
</dbReference>
<evidence type="ECO:0000256" key="5">
    <source>
        <dbReference type="ARBA" id="ARBA00023194"/>
    </source>
</evidence>
<dbReference type="Proteomes" id="UP000195437">
    <property type="component" value="Chromosome"/>
</dbReference>
<gene>
    <name evidence="8" type="ORF">CBW65_19595</name>
</gene>
<keyword evidence="9" id="KW-1185">Reference proteome</keyword>
<dbReference type="GO" id="GO:0043041">
    <property type="term" value="P:amino acid activation for nonribosomal peptide biosynthetic process"/>
    <property type="evidence" value="ECO:0007669"/>
    <property type="project" value="TreeGrafter"/>
</dbReference>
<dbReference type="InterPro" id="IPR009081">
    <property type="entry name" value="PP-bd_ACP"/>
</dbReference>
<dbReference type="CDD" id="cd19531">
    <property type="entry name" value="LCL_NRPS-like"/>
    <property type="match status" value="3"/>
</dbReference>
<dbReference type="GO" id="GO:0008610">
    <property type="term" value="P:lipid biosynthetic process"/>
    <property type="evidence" value="ECO:0007669"/>
    <property type="project" value="UniProtKB-ARBA"/>
</dbReference>
<feature type="domain" description="Carrier" evidence="7">
    <location>
        <begin position="983"/>
        <end position="1058"/>
    </location>
</feature>
<dbReference type="CDD" id="cd05930">
    <property type="entry name" value="A_NRPS"/>
    <property type="match status" value="1"/>
</dbReference>
<dbReference type="InterPro" id="IPR020845">
    <property type="entry name" value="AMP-binding_CS"/>
</dbReference>
<protein>
    <recommendedName>
        <fullName evidence="7">Carrier domain-containing protein</fullName>
    </recommendedName>
</protein>
<evidence type="ECO:0000256" key="6">
    <source>
        <dbReference type="SAM" id="MobiDB-lite"/>
    </source>
</evidence>
<dbReference type="PROSITE" id="PS00012">
    <property type="entry name" value="PHOSPHOPANTETHEINE"/>
    <property type="match status" value="2"/>
</dbReference>
<dbReference type="GO" id="GO:0017000">
    <property type="term" value="P:antibiotic biosynthetic process"/>
    <property type="evidence" value="ECO:0007669"/>
    <property type="project" value="UniProtKB-KW"/>
</dbReference>
<dbReference type="PANTHER" id="PTHR45527:SF1">
    <property type="entry name" value="FATTY ACID SYNTHASE"/>
    <property type="match status" value="1"/>
</dbReference>
<sequence length="2549" mass="283398">MSTSTQVELTALLSFAQQRLWLMEQLDPGLPVYHIPLLVDIEGAFDLQVLSRSLEEIVERHESLRTTFDEEEETPIQIVHSAMDVPVQVIDLCGLPEAERQQACREGVKQALREPFDLKKGPLLRVIVWQTGEARFSMLMVMHHIITDGWSMGILMQEVAALYTAFSQGLPSPLPELEIQYADFAEWQLEHVQGEKLQQQLAYWKDQLGGELPVLQLPTDRPRPARTTGAGKKEHFVIPETLTGRLKEICLQEGVTLFMLLLTAYQTLLFRYTGQTDLTVGSPIAGRNLKQVENLVGFFVNTLVLRADLSGAPSFRNLLQQVRQVCLDAYAHQDLPYEKLVAELVPDRSAGHTPLFQAFFVLQNVPMETQELPGVTMRFQQLEQETAMFDLSLSMKETAGKLHCELEYSTELFEQATMLRLKEHFLTLLASIAADPGQSIRELRILTMKESQLLLGEWKGKAALVKDGRLVHELAAEQASRTPDAVAVICGEEQLTYRELDVQAERLASFLQAQGIGPELLVGLCVERTPEMIIGMLGILKAGGAYLPLDPHYPQERIAFMLNDSQAGLVLTQEHLQCRLPESVRAVSLDQKAAWAVADETQLVHTGTADTTCYVIYTSGSTGTPKGVLLPHRAVVQHNRAVSAEYGLSASDRVLQFSSVSFDIAVEEIFPTLLSGAALVLRDREQVPAVQDLLQLVADQSVTVLNLPTAYWHGMVQEMAQSGLHLPESVRLMIVGGEKPSADLYAQWKSLVPSHVRWINAYGPTEAAVTATLFDPGDTPVEAFALGLPIGRPIAGTTVYVLNEVRQPVPSGVPGELYIGGAGLAKGYLGRPELTAEKFVTVAAAAGERLYRTGDRVRFLPDGNLLFAGRLDDQVKVRGFRIEPGEIEAVLAQHETVADVLVMVREDVPNDPRLVAYVVPQWTFAFETGELRRYAADSLPGYMVPSAFVVLDSMPLTPNGKVDRKNLPRPEGADIRIERPFVAPVTHVEKKIAAIWAGVLHLDEVSADDHFFEIGGHSLLATQVISRIEREFGVRLPLRRIFDTPTPAGLASLLEGQTEQEGGEETKIARSSREQKLPLSYGQQSMWLTDRLMPGSSAYNMPFAVRLQGTLDVAALEKSLNGIIERHESLRTIFAEDGGESMQVILEHRWQRIDQQDLTTLPAEEREAQMMELAYQEMNRPFDLSTGPLLRCKLFAMSESEWILVFSMHHITSDGWSISLLIGELTALYESFAAGRTPQLPELPIQYADYAVWQKQELQGQRFGNQLAYWKEKLDGPLPVLQLPTDRPHPAVQTHNGSTLRFTLSAEQRTALNKLAKKADATLFMTLLAAYNVLLHRYAAQEDILVGVPAAGRTREETEGLIGFFVNTLVMRTDLGGDPSFRELLKRVKETTLDADANQEVPFELLVSELQPERSASHSPLFQVMFALQNTPQTRVEAEGLTFSGLGLQGKTAKFDLTLTMEESADGLYGSFEYNVDLFDETTISRMAGHFQQLLRAITEQPDTAIGSLPLLTAAERDQVLSAWSRHELDYPQLPVHVLVEQQAARTPHKTAVAFEKETLSYANLNEQANRLARLLQKSGVGAGHLVGVAMERSPELVVAMLAIWKAGGAYVPLDVQYPAERLSYMLEDTGVRVIIAQERLLEQLPPHTAKTLVIERLQKELADEDVDNLPCLTTPDSLAYIMYTSGSTGKPKGVLTPHRGIVRLVTPSEFIPWQEDDAVLQYSPVAFDASTLEIWGPLVHGAKVVLFPPYKASTKELGAFLKQQGITVLFLTTGFFLQMAEECLDELSGLRVLMAGGEAMSMPHAKRMIQQMKGRFINAYGPTEATTFATVHVSTPEDAHAHSLPIGRPIAGTSVYVLDSRMQPVPVGVPGELYIGGAGLALGYHKRPDLTEEKFVPNPFAAGELLYKTGDAVRWLPGGTLEFTGRLDSQVKIRGFRIEIGEVEAVIEQHPDVVQCAVLARADNVGVKRLVAYLVLDDKAADIRGYLKEKLPEYMVPSAYVTLDRLPLNPNGKVDTRALPAPEGRTEEDDSYVAPRNPAEEKLAAIFAELLESGPVGIYDNFFELGGHSLLGTRLISRIRAEFQAELPLRALFKNSTVAYLADLLGGDDPSISSTDLPPLVKAERSGQIPLSFPQLRVWEFEQRNPGSNAYNIAVAMRVDGLLDIEAMARSVNEIVRRHETLRTTFHVIDGQPVQIIAPEREHELKVIDLTASEQREAELMELASETALQPFDLAAGPLLRTTLVRLGEEEHALLLTMHHIISDGWSRSVFVNEFVTLYEAYRQGQSSPLTDLPVQFADYAIWQRDWMQGETLERQLSYWKTKLRDFPQLHLPTDPAQTSDGALGAKCTMALSQSLTDRVKKVSVDEGASPFMTLLTAFKLVMQELSGQEDIVVGTPSAGRRIEETEGMIGMFLNTLILRTDLSGAPSFRELLRRVRDTTLEAYSHQEIPYVKITEELHPVVPPGRSPLFDVMLNFINVPDTNVELPGLRLSTLELEDQQTSKFWMTLYVREHEDQLHLTLVYQPQRFAKERMEDLLARFHAKLEQNV</sequence>
<dbReference type="CDD" id="cd12117">
    <property type="entry name" value="A_NRPS_Srf_like"/>
    <property type="match status" value="1"/>
</dbReference>
<evidence type="ECO:0000256" key="1">
    <source>
        <dbReference type="ARBA" id="ARBA00001957"/>
    </source>
</evidence>
<dbReference type="Pfam" id="PF13193">
    <property type="entry name" value="AMP-binding_C"/>
    <property type="match status" value="2"/>
</dbReference>
<dbReference type="InterPro" id="IPR010071">
    <property type="entry name" value="AA_adenyl_dom"/>
</dbReference>
<feature type="domain" description="Carrier" evidence="7">
    <location>
        <begin position="2035"/>
        <end position="2110"/>
    </location>
</feature>
<organism evidence="8 9">
    <name type="scientific">Tumebacillus avium</name>
    <dbReference type="NCBI Taxonomy" id="1903704"/>
    <lineage>
        <taxon>Bacteria</taxon>
        <taxon>Bacillati</taxon>
        <taxon>Bacillota</taxon>
        <taxon>Bacilli</taxon>
        <taxon>Bacillales</taxon>
        <taxon>Alicyclobacillaceae</taxon>
        <taxon>Tumebacillus</taxon>
    </lineage>
</organism>
<dbReference type="InterPro" id="IPR006162">
    <property type="entry name" value="Ppantetheine_attach_site"/>
</dbReference>
<dbReference type="Gene3D" id="3.40.50.980">
    <property type="match status" value="4"/>
</dbReference>
<dbReference type="FunFam" id="1.10.1200.10:FF:000016">
    <property type="entry name" value="Non-ribosomal peptide synthase"/>
    <property type="match status" value="1"/>
</dbReference>
<dbReference type="KEGG" id="tum:CBW65_19595"/>
<dbReference type="InterPro" id="IPR001242">
    <property type="entry name" value="Condensation_dom"/>
</dbReference>
<dbReference type="Gene3D" id="1.10.1200.10">
    <property type="entry name" value="ACP-like"/>
    <property type="match status" value="2"/>
</dbReference>
<dbReference type="PROSITE" id="PS00455">
    <property type="entry name" value="AMP_BINDING"/>
    <property type="match status" value="2"/>
</dbReference>
<evidence type="ECO:0000313" key="9">
    <source>
        <dbReference type="Proteomes" id="UP000195437"/>
    </source>
</evidence>
<dbReference type="OrthoDB" id="9765680at2"/>
<dbReference type="FunFam" id="2.30.38.10:FF:000001">
    <property type="entry name" value="Non-ribosomal peptide synthetase PvdI"/>
    <property type="match status" value="1"/>
</dbReference>
<name>A0A1Y0ISF2_9BACL</name>
<proteinExistence type="inferred from homology"/>
<dbReference type="Gene3D" id="3.30.300.30">
    <property type="match status" value="2"/>
</dbReference>
<dbReference type="PROSITE" id="PS50075">
    <property type="entry name" value="CARRIER"/>
    <property type="match status" value="2"/>
</dbReference>